<dbReference type="CDD" id="cd00093">
    <property type="entry name" value="HTH_XRE"/>
    <property type="match status" value="1"/>
</dbReference>
<name>A0A401U635_9BACT</name>
<evidence type="ECO:0000313" key="3">
    <source>
        <dbReference type="Proteomes" id="UP000288227"/>
    </source>
</evidence>
<accession>A0A401U635</accession>
<dbReference type="EMBL" id="BHXQ01000001">
    <property type="protein sequence ID" value="GCC50339.1"/>
    <property type="molecule type" value="Genomic_DNA"/>
</dbReference>
<protein>
    <recommendedName>
        <fullName evidence="1">HTH cro/C1-type domain-containing protein</fullName>
    </recommendedName>
</protein>
<dbReference type="PROSITE" id="PS50943">
    <property type="entry name" value="HTH_CROC1"/>
    <property type="match status" value="1"/>
</dbReference>
<gene>
    <name evidence="2" type="ORF">SanaruYs_05540</name>
</gene>
<evidence type="ECO:0000313" key="2">
    <source>
        <dbReference type="EMBL" id="GCC50339.1"/>
    </source>
</evidence>
<dbReference type="AlphaFoldDB" id="A0A401U635"/>
<sequence length="77" mass="8884">MTLKTKQQVAKLVGKKIRTLRLERGISLKHFEVMENAIDRHSLSNIERGLKTPSIYTLYKIARLLNVPPKEILSLLE</sequence>
<reference evidence="2 3" key="1">
    <citation type="submission" date="2018-11" db="EMBL/GenBank/DDBJ databases">
        <title>Chryseotalea sanarue gen. nov., sp., nov., a member of the family Cytophagaceae, isolated from a brackish lake in Hamamatsu Japan.</title>
        <authorList>
            <person name="Maejima Y."/>
            <person name="Iino T."/>
            <person name="Muraguchi Y."/>
            <person name="Fukuda K."/>
            <person name="Ohkuma M."/>
            <person name="Moriuchi R."/>
            <person name="Dohra H."/>
            <person name="Kimbara K."/>
            <person name="Shintani M."/>
        </authorList>
    </citation>
    <scope>NUCLEOTIDE SEQUENCE [LARGE SCALE GENOMIC DNA]</scope>
    <source>
        <strain evidence="2 3">Ys</strain>
    </source>
</reference>
<dbReference type="GO" id="GO:0003677">
    <property type="term" value="F:DNA binding"/>
    <property type="evidence" value="ECO:0007669"/>
    <property type="project" value="InterPro"/>
</dbReference>
<organism evidence="2 3">
    <name type="scientific">Chryseotalea sanaruensis</name>
    <dbReference type="NCBI Taxonomy" id="2482724"/>
    <lineage>
        <taxon>Bacteria</taxon>
        <taxon>Pseudomonadati</taxon>
        <taxon>Bacteroidota</taxon>
        <taxon>Cytophagia</taxon>
        <taxon>Cytophagales</taxon>
        <taxon>Chryseotaleaceae</taxon>
        <taxon>Chryseotalea</taxon>
    </lineage>
</organism>
<feature type="domain" description="HTH cro/C1-type" evidence="1">
    <location>
        <begin position="38"/>
        <end position="72"/>
    </location>
</feature>
<dbReference type="InterPro" id="IPR001387">
    <property type="entry name" value="Cro/C1-type_HTH"/>
</dbReference>
<dbReference type="InterPro" id="IPR010982">
    <property type="entry name" value="Lambda_DNA-bd_dom_sf"/>
</dbReference>
<dbReference type="Gene3D" id="1.10.260.40">
    <property type="entry name" value="lambda repressor-like DNA-binding domains"/>
    <property type="match status" value="1"/>
</dbReference>
<dbReference type="SUPFAM" id="SSF47413">
    <property type="entry name" value="lambda repressor-like DNA-binding domains"/>
    <property type="match status" value="1"/>
</dbReference>
<evidence type="ECO:0000259" key="1">
    <source>
        <dbReference type="PROSITE" id="PS50943"/>
    </source>
</evidence>
<keyword evidence="3" id="KW-1185">Reference proteome</keyword>
<dbReference type="RefSeq" id="WP_127120981.1">
    <property type="nucleotide sequence ID" value="NZ_BHXQ01000001.1"/>
</dbReference>
<comment type="caution">
    <text evidence="2">The sequence shown here is derived from an EMBL/GenBank/DDBJ whole genome shotgun (WGS) entry which is preliminary data.</text>
</comment>
<dbReference type="OrthoDB" id="1357763at2"/>
<dbReference type="SMART" id="SM00530">
    <property type="entry name" value="HTH_XRE"/>
    <property type="match status" value="1"/>
</dbReference>
<dbReference type="Pfam" id="PF12844">
    <property type="entry name" value="HTH_19"/>
    <property type="match status" value="1"/>
</dbReference>
<dbReference type="Proteomes" id="UP000288227">
    <property type="component" value="Unassembled WGS sequence"/>
</dbReference>
<proteinExistence type="predicted"/>